<dbReference type="RefSeq" id="WP_377862449.1">
    <property type="nucleotide sequence ID" value="NZ_JBHLZU010000036.1"/>
</dbReference>
<dbReference type="EMBL" id="JBHLZU010000036">
    <property type="protein sequence ID" value="MFB9909542.1"/>
    <property type="molecule type" value="Genomic_DNA"/>
</dbReference>
<dbReference type="Proteomes" id="UP001589693">
    <property type="component" value="Unassembled WGS sequence"/>
</dbReference>
<reference evidence="2 3" key="1">
    <citation type="submission" date="2024-09" db="EMBL/GenBank/DDBJ databases">
        <authorList>
            <person name="Sun Q."/>
            <person name="Mori K."/>
        </authorList>
    </citation>
    <scope>NUCLEOTIDE SEQUENCE [LARGE SCALE GENOMIC DNA]</scope>
    <source>
        <strain evidence="2 3">TBRC 7907</strain>
    </source>
</reference>
<evidence type="ECO:0000313" key="2">
    <source>
        <dbReference type="EMBL" id="MFB9909542.1"/>
    </source>
</evidence>
<dbReference type="NCBIfam" id="TIGR02206">
    <property type="entry name" value="intg_mem_TP0381"/>
    <property type="match status" value="1"/>
</dbReference>
<gene>
    <name evidence="2" type="ORF">ACFFQA_36885</name>
</gene>
<comment type="caution">
    <text evidence="2">The sequence shown here is derived from an EMBL/GenBank/DDBJ whole genome shotgun (WGS) entry which is preliminary data.</text>
</comment>
<keyword evidence="1" id="KW-0812">Transmembrane</keyword>
<evidence type="ECO:0000256" key="1">
    <source>
        <dbReference type="SAM" id="Phobius"/>
    </source>
</evidence>
<keyword evidence="1" id="KW-1133">Transmembrane helix</keyword>
<keyword evidence="3" id="KW-1185">Reference proteome</keyword>
<name>A0ABV6A8P5_9PSEU</name>
<feature type="transmembrane region" description="Helical" evidence="1">
    <location>
        <begin position="59"/>
        <end position="81"/>
    </location>
</feature>
<feature type="transmembrane region" description="Helical" evidence="1">
    <location>
        <begin position="149"/>
        <end position="168"/>
    </location>
</feature>
<feature type="transmembrane region" description="Helical" evidence="1">
    <location>
        <begin position="6"/>
        <end position="28"/>
    </location>
</feature>
<organism evidence="2 3">
    <name type="scientific">Allokutzneria oryzae</name>
    <dbReference type="NCBI Taxonomy" id="1378989"/>
    <lineage>
        <taxon>Bacteria</taxon>
        <taxon>Bacillati</taxon>
        <taxon>Actinomycetota</taxon>
        <taxon>Actinomycetes</taxon>
        <taxon>Pseudonocardiales</taxon>
        <taxon>Pseudonocardiaceae</taxon>
        <taxon>Allokutzneria</taxon>
    </lineage>
</organism>
<proteinExistence type="predicted"/>
<accession>A0ABV6A8P5</accession>
<feature type="transmembrane region" description="Helical" evidence="1">
    <location>
        <begin position="188"/>
        <end position="208"/>
    </location>
</feature>
<sequence>MFQPYGLSHGIVATVFVVVTVLLLVLPATQTTSRVFALLVVAVQLPFQIHTMLPAQWDVAYSLPLQLCDLALIAAVCALWTHSPAATALTYYWGLTLTAQALLTPAYRGPDFPDWQFLMFWGIHLCTMWAAIYLTWGVGIRPDWHGYRVTLVVTAAWAVIMMMFNGLVDANYGFLNAKPVGSVLDLFGPWPLYLLVAAALITTLWALITTPFLSRHSRAYGPQRGR</sequence>
<feature type="transmembrane region" description="Helical" evidence="1">
    <location>
        <begin position="119"/>
        <end position="137"/>
    </location>
</feature>
<dbReference type="InterPro" id="IPR011737">
    <property type="entry name" value="CHP02206_TP0381"/>
</dbReference>
<protein>
    <submittedName>
        <fullName evidence="2">TIGR02206 family membrane protein</fullName>
    </submittedName>
</protein>
<evidence type="ECO:0000313" key="3">
    <source>
        <dbReference type="Proteomes" id="UP001589693"/>
    </source>
</evidence>
<dbReference type="Pfam" id="PF14808">
    <property type="entry name" value="TMEM164"/>
    <property type="match status" value="1"/>
</dbReference>
<keyword evidence="1" id="KW-0472">Membrane</keyword>
<feature type="transmembrane region" description="Helical" evidence="1">
    <location>
        <begin position="88"/>
        <end position="107"/>
    </location>
</feature>
<feature type="transmembrane region" description="Helical" evidence="1">
    <location>
        <begin position="35"/>
        <end position="53"/>
    </location>
</feature>